<comment type="caution">
    <text evidence="2">The sequence shown here is derived from an EMBL/GenBank/DDBJ whole genome shotgun (WGS) entry which is preliminary data.</text>
</comment>
<feature type="transmembrane region" description="Helical" evidence="1">
    <location>
        <begin position="82"/>
        <end position="101"/>
    </location>
</feature>
<feature type="transmembrane region" description="Helical" evidence="1">
    <location>
        <begin position="168"/>
        <end position="187"/>
    </location>
</feature>
<evidence type="ECO:0000256" key="1">
    <source>
        <dbReference type="SAM" id="Phobius"/>
    </source>
</evidence>
<evidence type="ECO:0000313" key="2">
    <source>
        <dbReference type="EMBL" id="MPM83435.1"/>
    </source>
</evidence>
<dbReference type="InterPro" id="IPR009339">
    <property type="entry name" value="DUF998"/>
</dbReference>
<gene>
    <name evidence="2" type="ORF">SDC9_130499</name>
</gene>
<evidence type="ECO:0008006" key="3">
    <source>
        <dbReference type="Google" id="ProtNLM"/>
    </source>
</evidence>
<dbReference type="AlphaFoldDB" id="A0A645D2N4"/>
<feature type="transmembrane region" description="Helical" evidence="1">
    <location>
        <begin position="48"/>
        <end position="70"/>
    </location>
</feature>
<reference evidence="2" key="1">
    <citation type="submission" date="2019-08" db="EMBL/GenBank/DDBJ databases">
        <authorList>
            <person name="Kucharzyk K."/>
            <person name="Murdoch R.W."/>
            <person name="Higgins S."/>
            <person name="Loffler F."/>
        </authorList>
    </citation>
    <scope>NUCLEOTIDE SEQUENCE</scope>
</reference>
<keyword evidence="1" id="KW-0812">Transmembrane</keyword>
<feature type="transmembrane region" description="Helical" evidence="1">
    <location>
        <begin position="7"/>
        <end position="28"/>
    </location>
</feature>
<sequence>MKNRQLLYLGIIAPITFWITTLICAPMIDGYNHLSWMVSELGALGTKSQYIFTIGLVLSSAFTIVCVVGLWRFCKEKNLNKVPLFFFLMYSFLAGPGLYPMPLPEHGYVGLPMLLIIFAPLVTLLFWYKRRDVIKINTLVIICTVLFGLGFLVYFPDILSDYFGLKQRLLYTAWTIWSIGISYKSFLKNK</sequence>
<keyword evidence="1" id="KW-1133">Transmembrane helix</keyword>
<accession>A0A645D2N4</accession>
<feature type="transmembrane region" description="Helical" evidence="1">
    <location>
        <begin position="107"/>
        <end position="127"/>
    </location>
</feature>
<dbReference type="Pfam" id="PF06197">
    <property type="entry name" value="DUF998"/>
    <property type="match status" value="1"/>
</dbReference>
<name>A0A645D2N4_9ZZZZ</name>
<keyword evidence="1" id="KW-0472">Membrane</keyword>
<feature type="transmembrane region" description="Helical" evidence="1">
    <location>
        <begin position="139"/>
        <end position="156"/>
    </location>
</feature>
<dbReference type="EMBL" id="VSSQ01032233">
    <property type="protein sequence ID" value="MPM83435.1"/>
    <property type="molecule type" value="Genomic_DNA"/>
</dbReference>
<organism evidence="2">
    <name type="scientific">bioreactor metagenome</name>
    <dbReference type="NCBI Taxonomy" id="1076179"/>
    <lineage>
        <taxon>unclassified sequences</taxon>
        <taxon>metagenomes</taxon>
        <taxon>ecological metagenomes</taxon>
    </lineage>
</organism>
<protein>
    <recommendedName>
        <fullName evidence="3">DUF998 domain-containing protein</fullName>
    </recommendedName>
</protein>
<proteinExistence type="predicted"/>